<dbReference type="eggNOG" id="COG0318">
    <property type="taxonomic scope" value="Bacteria"/>
</dbReference>
<protein>
    <submittedName>
        <fullName evidence="3">Fatty-acid--CoA ligase</fullName>
    </submittedName>
</protein>
<comment type="caution">
    <text evidence="3">The sequence shown here is derived from an EMBL/GenBank/DDBJ whole genome shotgun (WGS) entry which is preliminary data.</text>
</comment>
<dbReference type="OrthoDB" id="9803968at2"/>
<dbReference type="InterPro" id="IPR025110">
    <property type="entry name" value="AMP-bd_C"/>
</dbReference>
<dbReference type="SUPFAM" id="SSF56801">
    <property type="entry name" value="Acetyl-CoA synthetase-like"/>
    <property type="match status" value="1"/>
</dbReference>
<dbReference type="Pfam" id="PF00501">
    <property type="entry name" value="AMP-binding"/>
    <property type="match status" value="1"/>
</dbReference>
<keyword evidence="3" id="KW-0436">Ligase</keyword>
<sequence length="508" mass="53849">MKQQWMSPATAVRRWAGISGSAPAVIYDDETITFAELDDRVRRSAAVLAAGGVRAGDRVAYLGLNSPLFLETLLAAAHLGATFVPVNFRLAPDEVAYVLGHSGCHSVVAEDGYRELIDGIAGAVPVRRFHVEGDDAGPVPEPPEPAVVDAGDVAVLMYTSGTTGRPKGVVLTYGNLWWNQANVHATIDIRPRAATLAVAPLFHIGGLNAFTLGVLCRGGAVVLRRSFDPDACLRDIERYGVASTFMVPTMFAALLRSERFAGTDLSSLTAAVVAGAPVPASLVTDYADRGVALQQAWGLTETAPFATYLPPHLVREHPASAGFAMPFSEVRVISPETGRPVGAGVAGELCVRGPNVTREYWDDPRATAAVIDADGWFRTGDLGYVDEQGLCYIVDRLSDLIISGGENISPAEIERVLIRFPGVRDVAVVGVADPTWGEVPVAALCHADAEPPTLDAVRSFVADHLGRFKRPAALVSLPALPRNGSGKIDRSAVRARVAATLPTESRIP</sequence>
<dbReference type="PANTHER" id="PTHR43767:SF1">
    <property type="entry name" value="NONRIBOSOMAL PEPTIDE SYNTHASE PES1 (EUROFUNG)-RELATED"/>
    <property type="match status" value="1"/>
</dbReference>
<accession>A0A0A6UL48</accession>
<name>A0A0A6UL48_ACTUT</name>
<dbReference type="STRING" id="1869.MB27_14885"/>
<dbReference type="Gene3D" id="3.40.50.12780">
    <property type="entry name" value="N-terminal domain of ligase-like"/>
    <property type="match status" value="1"/>
</dbReference>
<dbReference type="InterPro" id="IPR050237">
    <property type="entry name" value="ATP-dep_AMP-bd_enzyme"/>
</dbReference>
<feature type="domain" description="AMP-binding enzyme C-terminal" evidence="2">
    <location>
        <begin position="412"/>
        <end position="487"/>
    </location>
</feature>
<dbReference type="Pfam" id="PF13193">
    <property type="entry name" value="AMP-binding_C"/>
    <property type="match status" value="1"/>
</dbReference>
<dbReference type="AlphaFoldDB" id="A0A0A6UL48"/>
<dbReference type="GO" id="GO:0016878">
    <property type="term" value="F:acid-thiol ligase activity"/>
    <property type="evidence" value="ECO:0007669"/>
    <property type="project" value="UniProtKB-ARBA"/>
</dbReference>
<dbReference type="InterPro" id="IPR000873">
    <property type="entry name" value="AMP-dep_synth/lig_dom"/>
</dbReference>
<dbReference type="InterPro" id="IPR045851">
    <property type="entry name" value="AMP-bd_C_sf"/>
</dbReference>
<dbReference type="Proteomes" id="UP000054537">
    <property type="component" value="Unassembled WGS sequence"/>
</dbReference>
<dbReference type="Gene3D" id="3.30.300.30">
    <property type="match status" value="1"/>
</dbReference>
<dbReference type="EMBL" id="JRTT01000015">
    <property type="protein sequence ID" value="KHD76825.1"/>
    <property type="molecule type" value="Genomic_DNA"/>
</dbReference>
<dbReference type="RefSeq" id="WP_043525084.1">
    <property type="nucleotide sequence ID" value="NZ_BAABKU010000019.1"/>
</dbReference>
<reference evidence="3 4" key="1">
    <citation type="submission" date="2014-10" db="EMBL/GenBank/DDBJ databases">
        <title>Draft genome sequence of Actinoplanes utahensis NRRL 12052.</title>
        <authorList>
            <person name="Velasco-Bucheli B."/>
            <person name="del Cerro C."/>
            <person name="Hormigo D."/>
            <person name="Garcia J.L."/>
            <person name="Acebal C."/>
            <person name="Arroyo M."/>
            <person name="de la Mata I."/>
        </authorList>
    </citation>
    <scope>NUCLEOTIDE SEQUENCE [LARGE SCALE GENOMIC DNA]</scope>
    <source>
        <strain evidence="3 4">NRRL 12052</strain>
    </source>
</reference>
<feature type="domain" description="AMP-dependent synthetase/ligase" evidence="1">
    <location>
        <begin position="14"/>
        <end position="361"/>
    </location>
</feature>
<proteinExistence type="predicted"/>
<evidence type="ECO:0000313" key="4">
    <source>
        <dbReference type="Proteomes" id="UP000054537"/>
    </source>
</evidence>
<evidence type="ECO:0000259" key="2">
    <source>
        <dbReference type="Pfam" id="PF13193"/>
    </source>
</evidence>
<dbReference type="InterPro" id="IPR020845">
    <property type="entry name" value="AMP-binding_CS"/>
</dbReference>
<dbReference type="PROSITE" id="PS00455">
    <property type="entry name" value="AMP_BINDING"/>
    <property type="match status" value="1"/>
</dbReference>
<organism evidence="3 4">
    <name type="scientific">Actinoplanes utahensis</name>
    <dbReference type="NCBI Taxonomy" id="1869"/>
    <lineage>
        <taxon>Bacteria</taxon>
        <taxon>Bacillati</taxon>
        <taxon>Actinomycetota</taxon>
        <taxon>Actinomycetes</taxon>
        <taxon>Micromonosporales</taxon>
        <taxon>Micromonosporaceae</taxon>
        <taxon>Actinoplanes</taxon>
    </lineage>
</organism>
<gene>
    <name evidence="3" type="ORF">MB27_14885</name>
</gene>
<dbReference type="PANTHER" id="PTHR43767">
    <property type="entry name" value="LONG-CHAIN-FATTY-ACID--COA LIGASE"/>
    <property type="match status" value="1"/>
</dbReference>
<evidence type="ECO:0000313" key="3">
    <source>
        <dbReference type="EMBL" id="KHD76825.1"/>
    </source>
</evidence>
<dbReference type="CDD" id="cd17631">
    <property type="entry name" value="FACL_FadD13-like"/>
    <property type="match status" value="1"/>
</dbReference>
<keyword evidence="4" id="KW-1185">Reference proteome</keyword>
<evidence type="ECO:0000259" key="1">
    <source>
        <dbReference type="Pfam" id="PF00501"/>
    </source>
</evidence>
<dbReference type="InterPro" id="IPR042099">
    <property type="entry name" value="ANL_N_sf"/>
</dbReference>